<dbReference type="InterPro" id="IPR049492">
    <property type="entry name" value="BD-FAE-like_dom"/>
</dbReference>
<name>A0A0E4A0C7_9BACT</name>
<dbReference type="Proteomes" id="UP000033054">
    <property type="component" value="Chromosome"/>
</dbReference>
<evidence type="ECO:0000313" key="4">
    <source>
        <dbReference type="EMBL" id="AKD58607.1"/>
    </source>
</evidence>
<organism evidence="4 5">
    <name type="scientific">Spirosoma radiotolerans</name>
    <dbReference type="NCBI Taxonomy" id="1379870"/>
    <lineage>
        <taxon>Bacteria</taxon>
        <taxon>Pseudomonadati</taxon>
        <taxon>Bacteroidota</taxon>
        <taxon>Cytophagia</taxon>
        <taxon>Cytophagales</taxon>
        <taxon>Cytophagaceae</taxon>
        <taxon>Spirosoma</taxon>
    </lineage>
</organism>
<dbReference type="AlphaFoldDB" id="A0A0E4A0C7"/>
<dbReference type="SUPFAM" id="SSF53474">
    <property type="entry name" value="alpha/beta-Hydrolases"/>
    <property type="match status" value="1"/>
</dbReference>
<proteinExistence type="predicted"/>
<dbReference type="PANTHER" id="PTHR48081:SF33">
    <property type="entry name" value="KYNURENINE FORMAMIDASE"/>
    <property type="match status" value="1"/>
</dbReference>
<evidence type="ECO:0000256" key="2">
    <source>
        <dbReference type="SAM" id="Phobius"/>
    </source>
</evidence>
<dbReference type="InterPro" id="IPR019826">
    <property type="entry name" value="Carboxylesterase_B_AS"/>
</dbReference>
<sequence length="298" mass="33339">MLLLRLLWQIPTGLVLVVVVLLLINEYAIARPSRRTKDIAYVTMNASGVDAERHLLDVYTPRKVAASTKLPVVVFIHGGNWNSGNKNLYAFVGRRLAKQGVVAVIINYQLSPAVLVPAMANDCAQAVHWVSQHIAEFGGDPGRIFVMGHSAGGGLAALLATDDRLFARLGLATNPVKGAILDDAAGLDMFDYLTKMEYPNDQQYLIPYGKDPAVWRAVSPMYYVNDHTPPMLMYSGERTYPSITSSSQRFHQLLLNHQVKHEYKVLPGKKHIAMVTQLFWQHNIIYRELLDFVDAKKR</sequence>
<evidence type="ECO:0000313" key="5">
    <source>
        <dbReference type="Proteomes" id="UP000033054"/>
    </source>
</evidence>
<dbReference type="PROSITE" id="PS00122">
    <property type="entry name" value="CARBOXYLESTERASE_B_1"/>
    <property type="match status" value="1"/>
</dbReference>
<dbReference type="GO" id="GO:0016787">
    <property type="term" value="F:hydrolase activity"/>
    <property type="evidence" value="ECO:0007669"/>
    <property type="project" value="UniProtKB-KW"/>
</dbReference>
<dbReference type="STRING" id="1379870.SD10_17680"/>
<feature type="transmembrane region" description="Helical" evidence="2">
    <location>
        <begin position="6"/>
        <end position="25"/>
    </location>
</feature>
<keyword evidence="2" id="KW-1133">Transmembrane helix</keyword>
<keyword evidence="5" id="KW-1185">Reference proteome</keyword>
<dbReference type="RefSeq" id="WP_046579720.1">
    <property type="nucleotide sequence ID" value="NZ_CP010429.1"/>
</dbReference>
<protein>
    <submittedName>
        <fullName evidence="4">Alpha/beta hydrolase</fullName>
    </submittedName>
</protein>
<dbReference type="Pfam" id="PF20434">
    <property type="entry name" value="BD-FAE"/>
    <property type="match status" value="1"/>
</dbReference>
<dbReference type="PATRIC" id="fig|1379870.5.peg.3830"/>
<evidence type="ECO:0000256" key="1">
    <source>
        <dbReference type="ARBA" id="ARBA00022801"/>
    </source>
</evidence>
<keyword evidence="2" id="KW-0812">Transmembrane</keyword>
<dbReference type="Gene3D" id="3.40.50.1820">
    <property type="entry name" value="alpha/beta hydrolase"/>
    <property type="match status" value="1"/>
</dbReference>
<feature type="domain" description="BD-FAE-like" evidence="3">
    <location>
        <begin position="56"/>
        <end position="240"/>
    </location>
</feature>
<dbReference type="KEGG" id="srd:SD10_17680"/>
<keyword evidence="1 4" id="KW-0378">Hydrolase</keyword>
<accession>A0A0E4A0C7</accession>
<dbReference type="InterPro" id="IPR050300">
    <property type="entry name" value="GDXG_lipolytic_enzyme"/>
</dbReference>
<dbReference type="OrthoDB" id="9777975at2"/>
<dbReference type="EMBL" id="CP010429">
    <property type="protein sequence ID" value="AKD58607.1"/>
    <property type="molecule type" value="Genomic_DNA"/>
</dbReference>
<reference evidence="4 5" key="1">
    <citation type="journal article" date="2014" name="Curr. Microbiol.">
        <title>Spirosoma radiotolerans sp. nov., a gamma-radiation-resistant bacterium isolated from gamma ray-irradiated soil.</title>
        <authorList>
            <person name="Lee J.J."/>
            <person name="Srinivasan S."/>
            <person name="Lim S."/>
            <person name="Joe M."/>
            <person name="Im S."/>
            <person name="Bae S.I."/>
            <person name="Park K.R."/>
            <person name="Han J.H."/>
            <person name="Park S.H."/>
            <person name="Joo B.M."/>
            <person name="Park S.J."/>
            <person name="Kim M.K."/>
        </authorList>
    </citation>
    <scope>NUCLEOTIDE SEQUENCE [LARGE SCALE GENOMIC DNA]</scope>
    <source>
        <strain evidence="4 5">DG5A</strain>
    </source>
</reference>
<keyword evidence="2" id="KW-0472">Membrane</keyword>
<dbReference type="PANTHER" id="PTHR48081">
    <property type="entry name" value="AB HYDROLASE SUPERFAMILY PROTEIN C4A8.06C"/>
    <property type="match status" value="1"/>
</dbReference>
<evidence type="ECO:0000259" key="3">
    <source>
        <dbReference type="Pfam" id="PF20434"/>
    </source>
</evidence>
<dbReference type="HOGENOM" id="CLU_012494_4_1_10"/>
<dbReference type="InterPro" id="IPR029058">
    <property type="entry name" value="AB_hydrolase_fold"/>
</dbReference>
<gene>
    <name evidence="4" type="ORF">SD10_17680</name>
</gene>